<dbReference type="OrthoDB" id="9763676at2"/>
<keyword evidence="2" id="KW-1185">Reference proteome</keyword>
<organism evidence="1 2">
    <name type="scientific">Rubrimonas cliftonensis</name>
    <dbReference type="NCBI Taxonomy" id="89524"/>
    <lineage>
        <taxon>Bacteria</taxon>
        <taxon>Pseudomonadati</taxon>
        <taxon>Pseudomonadota</taxon>
        <taxon>Alphaproteobacteria</taxon>
        <taxon>Rhodobacterales</taxon>
        <taxon>Paracoccaceae</taxon>
        <taxon>Rubrimonas</taxon>
    </lineage>
</organism>
<sequence length="620" mass="67545">MATDARAEHLDYYLRELEALRAEGADFARRHPRVAGALELGPQGSADPNVERMIEAFAFLTARLQRTIHHQHPRIAHALLETLYPHLAAPVPTLAIAEFRIDPARARAAHGFVVERGTQLVAPTGDGAVCRFRTASRVELWPIDVEAADRPDPALFPFLDGRTDVGGLLRVRLRALGGECFADMLPDALRFHLGGSFAAATQLHETLHRHAREVWAVFAAPDGGDPPTLEERLPDRARRLGAGALGAVGFEPEDALLPHPAHAHQGHRLIQEYFALPEKFLFSEVSGLRAAAGIAAGRWLDLVFVLDAPGRAPAGAERDAFRLGGAPVVNLFNRVSEPIRIDRTRSEYRLEPDLRQERSTEIHSIAQVTLASARARDGALAQPFFSWTHADAGRPDAVYWVARRSPSLRPDKRGGEIDIAFCDSAFDPCAPGAPVAFAHCLCTNRGLAERLPVGARFGLEVEAPVSAVICATKPTPQIDPPPVGADLWRLISHLSLNRLSFVDGPEAGAALREALTLYSAAHDATARRQIEGVVDVAAARVARRMGEDAWRGWVRGFEVRLTLAEENFVGGSGYLFGSVLSRFFGLYAGAGAFTELAIESRSRDREWARWPARSGEALLA</sequence>
<dbReference type="PIRSF" id="PIRSF028304">
    <property type="entry name" value="UCP028304"/>
    <property type="match status" value="1"/>
</dbReference>
<gene>
    <name evidence="1" type="ORF">SAMN05444370_102112</name>
</gene>
<proteinExistence type="predicted"/>
<dbReference type="PANTHER" id="PTHR35370:SF1">
    <property type="entry name" value="TYPE VI SECRETION SYSTEM COMPONENT TSSF1"/>
    <property type="match status" value="1"/>
</dbReference>
<reference evidence="1 2" key="1">
    <citation type="submission" date="2016-10" db="EMBL/GenBank/DDBJ databases">
        <authorList>
            <person name="de Groot N.N."/>
        </authorList>
    </citation>
    <scope>NUCLEOTIDE SEQUENCE [LARGE SCALE GENOMIC DNA]</scope>
    <source>
        <strain evidence="1 2">DSM 15345</strain>
    </source>
</reference>
<dbReference type="Proteomes" id="UP000198703">
    <property type="component" value="Unassembled WGS sequence"/>
</dbReference>
<dbReference type="STRING" id="89524.SAMN05444370_102112"/>
<dbReference type="PANTHER" id="PTHR35370">
    <property type="entry name" value="CYTOPLASMIC PROTEIN-RELATED-RELATED"/>
    <property type="match status" value="1"/>
</dbReference>
<dbReference type="AlphaFoldDB" id="A0A1H3WSQ8"/>
<dbReference type="NCBIfam" id="TIGR03359">
    <property type="entry name" value="VI_chp_6"/>
    <property type="match status" value="1"/>
</dbReference>
<dbReference type="RefSeq" id="WP_093248390.1">
    <property type="nucleotide sequence ID" value="NZ_FNQM01000002.1"/>
</dbReference>
<dbReference type="Pfam" id="PF05947">
    <property type="entry name" value="T6SS_TssF"/>
    <property type="match status" value="1"/>
</dbReference>
<dbReference type="EMBL" id="FNQM01000002">
    <property type="protein sequence ID" value="SDZ90196.1"/>
    <property type="molecule type" value="Genomic_DNA"/>
</dbReference>
<dbReference type="InterPro" id="IPR010272">
    <property type="entry name" value="T6SS_TssF"/>
</dbReference>
<evidence type="ECO:0000313" key="2">
    <source>
        <dbReference type="Proteomes" id="UP000198703"/>
    </source>
</evidence>
<evidence type="ECO:0000313" key="1">
    <source>
        <dbReference type="EMBL" id="SDZ90196.1"/>
    </source>
</evidence>
<protein>
    <submittedName>
        <fullName evidence="1">Type VI secretion system protein ImpG</fullName>
    </submittedName>
</protein>
<name>A0A1H3WSQ8_9RHOB</name>
<accession>A0A1H3WSQ8</accession>